<dbReference type="PANTHER" id="PTHR34997:SF2">
    <property type="entry name" value="LYSM DOMAIN-CONTAINING PROTEIN-RELATED"/>
    <property type="match status" value="1"/>
</dbReference>
<feature type="domain" description="LysM" evidence="6">
    <location>
        <begin position="531"/>
        <end position="577"/>
    </location>
</feature>
<sequence>MRTSFSILIAATAGAHLTQAHGHDHGFLHQRAVTTTTSASALSSPDKPTLTGTASNCNQWYDVVSGDSCWSISQAFDITQDQFKAWNAAVGDDCVVEKGVSYCVGVGSAVSTSTASTSSSASSSKATTSRPGTSSISNSTITKNSTSATPYSTLSYNTTTNPVTITDSTWPPSQTQTGQPSACDNWYQAMQSDTCKSIVFKYSTWMDKEDFLDWNPAVGENCTNIYFGYWYCVGIKPQVSNSNNGSTAAWYPPWTYSVPEATNTDFSASPVQSGIATACQDYHIADETDTCKSIVDSEGFLTEDQFVEWNPAVGTDCSDIKSGYYYCIWNGTSNPMPSTTTVQPSPVQTGITSSCKAWYKASDGDDCDLIPEQFGTFSKSDFLKWNPAVKSDCSGLVDGDFYCVAIPDTPTTRTASATALPTATTPSDTISSCTDYWLVGTNDNCTTIADSNDISVATLVKWNPSLKANCSGLTTDTYICVDAPSSSAIPSSTRLPSSSTSKSSSRGSTSTTSGVSKPSPVQTGMASDCIRFYKVQADNDCYDIAQEAGVALDDFYSWNPAVKNDCSGLEKDVFVCIGVSGYATTITSGTPVPVTPTPTQTGMVTGCLRFYDVQKDEGCADIASDAGVDQR</sequence>
<organism evidence="7 8">
    <name type="scientific">Penicillium salamii</name>
    <dbReference type="NCBI Taxonomy" id="1612424"/>
    <lineage>
        <taxon>Eukaryota</taxon>
        <taxon>Fungi</taxon>
        <taxon>Dikarya</taxon>
        <taxon>Ascomycota</taxon>
        <taxon>Pezizomycotina</taxon>
        <taxon>Eurotiomycetes</taxon>
        <taxon>Eurotiomycetidae</taxon>
        <taxon>Eurotiales</taxon>
        <taxon>Aspergillaceae</taxon>
        <taxon>Penicillium</taxon>
    </lineage>
</organism>
<evidence type="ECO:0000256" key="5">
    <source>
        <dbReference type="SAM" id="SignalP"/>
    </source>
</evidence>
<dbReference type="PROSITE" id="PS51782">
    <property type="entry name" value="LYSM"/>
    <property type="match status" value="6"/>
</dbReference>
<evidence type="ECO:0000256" key="4">
    <source>
        <dbReference type="SAM" id="MobiDB-lite"/>
    </source>
</evidence>
<evidence type="ECO:0000256" key="3">
    <source>
        <dbReference type="ARBA" id="ARBA00023026"/>
    </source>
</evidence>
<name>A0A9W4I3I8_9EURO</name>
<dbReference type="OrthoDB" id="3548654at2759"/>
<protein>
    <recommendedName>
        <fullName evidence="6">LysM domain-containing protein</fullName>
    </recommendedName>
</protein>
<feature type="region of interest" description="Disordered" evidence="4">
    <location>
        <begin position="487"/>
        <end position="522"/>
    </location>
</feature>
<feature type="domain" description="LysM" evidence="6">
    <location>
        <begin position="185"/>
        <end position="233"/>
    </location>
</feature>
<evidence type="ECO:0000259" key="6">
    <source>
        <dbReference type="PROSITE" id="PS51782"/>
    </source>
</evidence>
<comment type="caution">
    <text evidence="7">The sequence shown here is derived from an EMBL/GenBank/DDBJ whole genome shotgun (WGS) entry which is preliminary data.</text>
</comment>
<feature type="domain" description="LysM" evidence="6">
    <location>
        <begin position="357"/>
        <end position="404"/>
    </location>
</feature>
<dbReference type="InterPro" id="IPR036779">
    <property type="entry name" value="LysM_dom_sf"/>
</dbReference>
<dbReference type="AlphaFoldDB" id="A0A9W4I3I8"/>
<feature type="signal peptide" evidence="5">
    <location>
        <begin position="1"/>
        <end position="22"/>
    </location>
</feature>
<evidence type="ECO:0000313" key="7">
    <source>
        <dbReference type="EMBL" id="CAG8236588.1"/>
    </source>
</evidence>
<dbReference type="GO" id="GO:0008061">
    <property type="term" value="F:chitin binding"/>
    <property type="evidence" value="ECO:0007669"/>
    <property type="project" value="UniProtKB-KW"/>
</dbReference>
<feature type="domain" description="LysM" evidence="6">
    <location>
        <begin position="435"/>
        <end position="481"/>
    </location>
</feature>
<feature type="domain" description="LysM" evidence="6">
    <location>
        <begin position="59"/>
        <end position="104"/>
    </location>
</feature>
<proteinExistence type="predicted"/>
<dbReference type="SUPFAM" id="SSF54106">
    <property type="entry name" value="LysM domain"/>
    <property type="match status" value="3"/>
</dbReference>
<dbReference type="InterPro" id="IPR052210">
    <property type="entry name" value="LysM1-like"/>
</dbReference>
<gene>
    <name evidence="7" type="ORF">PSALAMII_LOCUS398</name>
</gene>
<accession>A0A9W4I3I8</accession>
<dbReference type="CDD" id="cd00118">
    <property type="entry name" value="LysM"/>
    <property type="match status" value="3"/>
</dbReference>
<dbReference type="Pfam" id="PF01476">
    <property type="entry name" value="LysM"/>
    <property type="match status" value="3"/>
</dbReference>
<feature type="domain" description="LysM" evidence="6">
    <location>
        <begin position="281"/>
        <end position="328"/>
    </location>
</feature>
<reference evidence="7" key="1">
    <citation type="submission" date="2021-07" db="EMBL/GenBank/DDBJ databases">
        <authorList>
            <person name="Branca A.L. A."/>
        </authorList>
    </citation>
    <scope>NUCLEOTIDE SEQUENCE</scope>
</reference>
<feature type="compositionally biased region" description="Low complexity" evidence="4">
    <location>
        <begin position="487"/>
        <end position="521"/>
    </location>
</feature>
<dbReference type="InterPro" id="IPR018392">
    <property type="entry name" value="LysM"/>
</dbReference>
<evidence type="ECO:0000256" key="2">
    <source>
        <dbReference type="ARBA" id="ARBA00022729"/>
    </source>
</evidence>
<evidence type="ECO:0000256" key="1">
    <source>
        <dbReference type="ARBA" id="ARBA00022669"/>
    </source>
</evidence>
<keyword evidence="3" id="KW-0843">Virulence</keyword>
<dbReference type="PANTHER" id="PTHR34997">
    <property type="entry name" value="AM15"/>
    <property type="match status" value="1"/>
</dbReference>
<feature type="region of interest" description="Disordered" evidence="4">
    <location>
        <begin position="112"/>
        <end position="147"/>
    </location>
</feature>
<keyword evidence="2 5" id="KW-0732">Signal</keyword>
<feature type="chain" id="PRO_5040948874" description="LysM domain-containing protein" evidence="5">
    <location>
        <begin position="23"/>
        <end position="631"/>
    </location>
</feature>
<keyword evidence="1" id="KW-0147">Chitin-binding</keyword>
<dbReference type="Gene3D" id="3.10.350.10">
    <property type="entry name" value="LysM domain"/>
    <property type="match status" value="6"/>
</dbReference>
<dbReference type="SMART" id="SM00257">
    <property type="entry name" value="LysM"/>
    <property type="match status" value="5"/>
</dbReference>
<evidence type="ECO:0000313" key="8">
    <source>
        <dbReference type="Proteomes" id="UP001152592"/>
    </source>
</evidence>
<dbReference type="Proteomes" id="UP001152592">
    <property type="component" value="Unassembled WGS sequence"/>
</dbReference>
<dbReference type="EMBL" id="CAJVPD010000019">
    <property type="protein sequence ID" value="CAG8236588.1"/>
    <property type="molecule type" value="Genomic_DNA"/>
</dbReference>